<proteinExistence type="predicted"/>
<sequence>MWGGRGAADASTTPQQLGRRGRKPAWADSWQQQQQQQFQQLQQQGAAVGLGGFQLQVNTGAGGSGGEDDASSRASSPTKSPLGLGSTPFLDAQDQPLARQPPGARATGRTSQQGLSSGRGQSPFDGAAAGVASAEQQQRMRPASPLGRRPGLPNWQELEEQEGLAAAGGGGPAPAAGLSSGRGGTPPAGMFGGAPGGGGLFGAAPGGNPSGGAVPRGLFGNSAAPSDPVTYQMQAALDKDGVPNLGEVQDEQPGAPTLQSPMGHPGAQQQPQWHIPAVHTHGATPGSGGRARRAGGGGPGTPGVSQGVGKRGLLDKPKPGAAFKLGKRQAYTKYLAYEGCWQLCLDELLGGNNPTAATFLTSGCSSLKKALGLEQLFLTQYSADPSLYTQDGMQCVWDDREDVVLAAEVPLDTAAAAAANAAAAVPSPADIFAHTLELEAYQREVEAQQRQKMKEQQRLEREMQHLSVRGAGPDTLARSGGSGRGGYVAPGPALEVTVMRVVGCDMLTNGLTGRDFTVVTYCGSTDGGRAYTKIGSDGNAHDQGVVRLPGEGGQQQTFTAELLVDGQSRALGTIQVAELHKIANQGEHMFDVAPSPGFLKSIFPCLRKGTPQAGGSMAWVKLVDSEGRVAGHAVLSSRISMALLGGEGLMGPPSHDSRQRGTTPSGDVRMRNCGAPSDDGLSINQAAELPLPSPPATRIPPLGMPMPPAVGIPPPHDGPIAPPSGPFVPAAGGGKAPATTTGGYLQVSSLQVYDELLESALKAGGCGPRNLALHGPWVWLLDRFCDSYAVGGNYARLSYLKWVVRPENATLTADCFDVLLRDMVALQQAAAVDGLSSGELGVQAQVSARIEELLHTAFENYFMLSEETSSGMMDGALAVRSGIPAVLRPAVHLFSLVRDATNPADQEWLQQRFRVAARKRYQALLTAAELQRPSSPRRQPDGRSAAVDSPEAVAAYGRLEELCRAIMNELRADDQIRDARVLPAFVPLPDITALEYVNGIIKHLRKVLSRHPPPAPTEAAIRLVEAVGKLQNFVHRHKYAEANSRLNNRDIFGRFVLEWIASSSAQLSLRCRRLEQGAAGQHGWQEFATDGKNKVASLVEDMLNAVQSEMGRYQRIITYWPCYGPDLERAVTGALREATLGVSRQCGLVQIKEGGQSPEPLAIQPYSGGAQPRSGTAGRGGRTAWRWLQAVGAERIVVPATYRGAPLVLQQGINPNQALLLNSLRRLLQVSPQMEQELKRWCAEPLGDSMLAADRQGAGAADHRRLYREAPDLGAQFAQLVKELRSEYFAAITLCAERLAAELAKSTATSVVQLLRRDGVFASTQQLSAALVRIMEEVEKLLHWLSNVLDGRVFVALCRGLWDLTSKDVLDYTEDLREGNGGSAQRDAWRGRQSAATTLAHMDNFFKTVLTSSMGNDLQNKDLALPQHSDRAHKLLADNETTVHMSYDVY</sequence>
<organism evidence="3 4">
    <name type="scientific">Chlorella ohadii</name>
    <dbReference type="NCBI Taxonomy" id="2649997"/>
    <lineage>
        <taxon>Eukaryota</taxon>
        <taxon>Viridiplantae</taxon>
        <taxon>Chlorophyta</taxon>
        <taxon>core chlorophytes</taxon>
        <taxon>Trebouxiophyceae</taxon>
        <taxon>Chlorellales</taxon>
        <taxon>Chlorellaceae</taxon>
        <taxon>Chlorella clade</taxon>
        <taxon>Chlorella</taxon>
    </lineage>
</organism>
<feature type="compositionally biased region" description="Gly residues" evidence="2">
    <location>
        <begin position="180"/>
        <end position="210"/>
    </location>
</feature>
<feature type="coiled-coil region" evidence="1">
    <location>
        <begin position="431"/>
        <end position="465"/>
    </location>
</feature>
<dbReference type="EMBL" id="JADXDR010000211">
    <property type="protein sequence ID" value="KAI7835987.1"/>
    <property type="molecule type" value="Genomic_DNA"/>
</dbReference>
<dbReference type="Proteomes" id="UP001205105">
    <property type="component" value="Unassembled WGS sequence"/>
</dbReference>
<feature type="region of interest" description="Disordered" evidence="2">
    <location>
        <begin position="650"/>
        <end position="671"/>
    </location>
</feature>
<feature type="compositionally biased region" description="Low complexity" evidence="2">
    <location>
        <begin position="31"/>
        <end position="47"/>
    </location>
</feature>
<keyword evidence="1" id="KW-0175">Coiled coil</keyword>
<dbReference type="PANTHER" id="PTHR31110">
    <property type="entry name" value="PESTICIDAL CRYSTAL CRY8BA PROTEIN"/>
    <property type="match status" value="1"/>
</dbReference>
<comment type="caution">
    <text evidence="3">The sequence shown here is derived from an EMBL/GenBank/DDBJ whole genome shotgun (WGS) entry which is preliminary data.</text>
</comment>
<evidence type="ECO:0000313" key="3">
    <source>
        <dbReference type="EMBL" id="KAI7835987.1"/>
    </source>
</evidence>
<feature type="compositionally biased region" description="Low complexity" evidence="2">
    <location>
        <begin position="107"/>
        <end position="122"/>
    </location>
</feature>
<keyword evidence="4" id="KW-1185">Reference proteome</keyword>
<feature type="region of interest" description="Disordered" evidence="2">
    <location>
        <begin position="1"/>
        <end position="226"/>
    </location>
</feature>
<gene>
    <name evidence="3" type="ORF">COHA_010131</name>
</gene>
<protein>
    <submittedName>
        <fullName evidence="3">Uncharacterized protein</fullName>
    </submittedName>
</protein>
<name>A0AAD5H1K8_9CHLO</name>
<evidence type="ECO:0000256" key="1">
    <source>
        <dbReference type="SAM" id="Coils"/>
    </source>
</evidence>
<dbReference type="PANTHER" id="PTHR31110:SF2">
    <property type="entry name" value="PESTICIDAL CRYSTAL CRY8BA PROTEIN"/>
    <property type="match status" value="1"/>
</dbReference>
<reference evidence="3" key="1">
    <citation type="submission" date="2020-11" db="EMBL/GenBank/DDBJ databases">
        <title>Chlorella ohadii genome sequencing and assembly.</title>
        <authorList>
            <person name="Murik O."/>
            <person name="Treves H."/>
            <person name="Kedem I."/>
            <person name="Shotland Y."/>
            <person name="Kaplan A."/>
        </authorList>
    </citation>
    <scope>NUCLEOTIDE SEQUENCE</scope>
    <source>
        <strain evidence="3">1</strain>
    </source>
</reference>
<accession>A0AAD5H1K8</accession>
<feature type="region of interest" description="Disordered" evidence="2">
    <location>
        <begin position="929"/>
        <end position="948"/>
    </location>
</feature>
<evidence type="ECO:0000313" key="4">
    <source>
        <dbReference type="Proteomes" id="UP001205105"/>
    </source>
</evidence>
<feature type="compositionally biased region" description="Gly residues" evidence="2">
    <location>
        <begin position="285"/>
        <end position="301"/>
    </location>
</feature>
<evidence type="ECO:0000256" key="2">
    <source>
        <dbReference type="SAM" id="MobiDB-lite"/>
    </source>
</evidence>
<feature type="region of interest" description="Disordered" evidence="2">
    <location>
        <begin position="243"/>
        <end position="319"/>
    </location>
</feature>